<sequence length="301" mass="33362">MYNDTIPAVTKQEMHLSHKVFGSASTNMSYEVGRTEEALYATRIGSEQLEAMADYPPRALEQGASRDGFSADAESLVSSPESTPRSSASTPRNASRPATPRERVQHQIMLSQQKRRMRRQSSIATGCEAVQPYETPRAAQEQTLTQQGAIASRPAVSPRGTGASIYTKQRLAENGEAAPGVSLHARSLAHVYDPDLENPDKEERTPRIDPALRRASLSFYADMSDMRAFLTQPGPSTSPLLCFIMRNRGAAKLYPRYSLYLDVGHKFLMAARRRKKSKASNYVMSLDEKARLILTCQKTFG</sequence>
<reference evidence="4 5" key="1">
    <citation type="submission" date="2023-10" db="EMBL/GenBank/DDBJ databases">
        <authorList>
            <person name="Maclean D."/>
            <person name="Macfadyen A."/>
        </authorList>
    </citation>
    <scope>NUCLEOTIDE SEQUENCE [LARGE SCALE GENOMIC DNA]</scope>
</reference>
<evidence type="ECO:0000313" key="5">
    <source>
        <dbReference type="Proteomes" id="UP001314263"/>
    </source>
</evidence>
<evidence type="ECO:0000259" key="3">
    <source>
        <dbReference type="Pfam" id="PF01167"/>
    </source>
</evidence>
<dbReference type="PANTHER" id="PTHR16517:SF7">
    <property type="entry name" value="PROTEIN KING TUBBY"/>
    <property type="match status" value="1"/>
</dbReference>
<dbReference type="InterPro" id="IPR000007">
    <property type="entry name" value="Tubby_C"/>
</dbReference>
<feature type="domain" description="Tubby C-terminal" evidence="3">
    <location>
        <begin position="230"/>
        <end position="289"/>
    </location>
</feature>
<dbReference type="InterPro" id="IPR025659">
    <property type="entry name" value="Tubby-like_C"/>
</dbReference>
<comment type="similarity">
    <text evidence="1">Belongs to the TUB family.</text>
</comment>
<dbReference type="AlphaFoldDB" id="A0AAV1HX21"/>
<dbReference type="Proteomes" id="UP001314263">
    <property type="component" value="Unassembled WGS sequence"/>
</dbReference>
<dbReference type="PANTHER" id="PTHR16517">
    <property type="entry name" value="TUBBY-RELATED"/>
    <property type="match status" value="1"/>
</dbReference>
<comment type="caution">
    <text evidence="4">The sequence shown here is derived from an EMBL/GenBank/DDBJ whole genome shotgun (WGS) entry which is preliminary data.</text>
</comment>
<organism evidence="4 5">
    <name type="scientific">Coccomyxa viridis</name>
    <dbReference type="NCBI Taxonomy" id="1274662"/>
    <lineage>
        <taxon>Eukaryota</taxon>
        <taxon>Viridiplantae</taxon>
        <taxon>Chlorophyta</taxon>
        <taxon>core chlorophytes</taxon>
        <taxon>Trebouxiophyceae</taxon>
        <taxon>Trebouxiophyceae incertae sedis</taxon>
        <taxon>Coccomyxaceae</taxon>
        <taxon>Coccomyxa</taxon>
    </lineage>
</organism>
<feature type="compositionally biased region" description="Low complexity" evidence="2">
    <location>
        <begin position="78"/>
        <end position="92"/>
    </location>
</feature>
<evidence type="ECO:0000256" key="2">
    <source>
        <dbReference type="SAM" id="MobiDB-lite"/>
    </source>
</evidence>
<dbReference type="Pfam" id="PF01167">
    <property type="entry name" value="Tub"/>
    <property type="match status" value="1"/>
</dbReference>
<feature type="region of interest" description="Disordered" evidence="2">
    <location>
        <begin position="61"/>
        <end position="104"/>
    </location>
</feature>
<accession>A0AAV1HX21</accession>
<evidence type="ECO:0000256" key="1">
    <source>
        <dbReference type="ARBA" id="ARBA00007129"/>
    </source>
</evidence>
<gene>
    <name evidence="4" type="ORF">CVIRNUC_002506</name>
</gene>
<dbReference type="Gene3D" id="3.20.90.10">
    <property type="entry name" value="Tubby Protein, Chain A"/>
    <property type="match status" value="1"/>
</dbReference>
<keyword evidence="5" id="KW-1185">Reference proteome</keyword>
<evidence type="ECO:0000313" key="4">
    <source>
        <dbReference type="EMBL" id="CAK0757043.1"/>
    </source>
</evidence>
<dbReference type="SUPFAM" id="SSF54518">
    <property type="entry name" value="Tubby C-terminal domain-like"/>
    <property type="match status" value="1"/>
</dbReference>
<proteinExistence type="inferred from homology"/>
<protein>
    <recommendedName>
        <fullName evidence="3">Tubby C-terminal domain-containing protein</fullName>
    </recommendedName>
</protein>
<name>A0AAV1HX21_9CHLO</name>
<dbReference type="EMBL" id="CAUYUE010000003">
    <property type="protein sequence ID" value="CAK0757043.1"/>
    <property type="molecule type" value="Genomic_DNA"/>
</dbReference>